<comment type="caution">
    <text evidence="3">The sequence shown here is derived from an EMBL/GenBank/DDBJ whole genome shotgun (WGS) entry which is preliminary data.</text>
</comment>
<dbReference type="AlphaFoldDB" id="A0A928UTE9"/>
<dbReference type="EMBL" id="PRDK01000001">
    <property type="protein sequence ID" value="MBE8712523.1"/>
    <property type="molecule type" value="Genomic_DNA"/>
</dbReference>
<reference evidence="3" key="1">
    <citation type="submission" date="2018-02" db="EMBL/GenBank/DDBJ databases">
        <authorList>
            <person name="Vasarhelyi B.M."/>
            <person name="Deshmukh S."/>
            <person name="Balint B."/>
            <person name="Kukolya J."/>
        </authorList>
    </citation>
    <scope>NUCLEOTIDE SEQUENCE</scope>
    <source>
        <strain evidence="3">KB22</strain>
    </source>
</reference>
<evidence type="ECO:0000256" key="1">
    <source>
        <dbReference type="SAM" id="MobiDB-lite"/>
    </source>
</evidence>
<keyword evidence="2" id="KW-0472">Membrane</keyword>
<feature type="compositionally biased region" description="Basic and acidic residues" evidence="1">
    <location>
        <begin position="126"/>
        <end position="154"/>
    </location>
</feature>
<keyword evidence="4" id="KW-1185">Reference proteome</keyword>
<feature type="transmembrane region" description="Helical" evidence="2">
    <location>
        <begin position="180"/>
        <end position="205"/>
    </location>
</feature>
<dbReference type="RefSeq" id="WP_196934852.1">
    <property type="nucleotide sequence ID" value="NZ_MU158698.1"/>
</dbReference>
<keyword evidence="2" id="KW-1133">Transmembrane helix</keyword>
<evidence type="ECO:0000256" key="2">
    <source>
        <dbReference type="SAM" id="Phobius"/>
    </source>
</evidence>
<feature type="region of interest" description="Disordered" evidence="1">
    <location>
        <begin position="125"/>
        <end position="155"/>
    </location>
</feature>
<proteinExistence type="predicted"/>
<evidence type="ECO:0000313" key="3">
    <source>
        <dbReference type="EMBL" id="MBE8712523.1"/>
    </source>
</evidence>
<accession>A0A928UTE9</accession>
<keyword evidence="2" id="KW-0812">Transmembrane</keyword>
<organism evidence="3 4">
    <name type="scientific">Sphingobacterium hungaricum</name>
    <dbReference type="NCBI Taxonomy" id="2082723"/>
    <lineage>
        <taxon>Bacteria</taxon>
        <taxon>Pseudomonadati</taxon>
        <taxon>Bacteroidota</taxon>
        <taxon>Sphingobacteriia</taxon>
        <taxon>Sphingobacteriales</taxon>
        <taxon>Sphingobacteriaceae</taxon>
        <taxon>Sphingobacterium</taxon>
    </lineage>
</organism>
<protein>
    <submittedName>
        <fullName evidence="3">Uncharacterized protein</fullName>
    </submittedName>
</protein>
<sequence length="211" mass="23524">MKGIKLIAVMAIVALLSSCGSLRNKSKSKNIQTLEEVVKRDCVLTQTTINKGEVKEQVVDKGVVTTERETTTVTEKPSGTTKVTVKPHELKPGDNYLRDSAGNQIKAVLDTLRKTLTLDIVTPGEKTTKTENEKITESKDKTENREEKNQDQTEKQVAVAVQQERKQESKVVVSESKANIWAILMNNLGWAIGAVIVIFAVLWYFGIKRRK</sequence>
<dbReference type="Proteomes" id="UP000616201">
    <property type="component" value="Unassembled WGS sequence"/>
</dbReference>
<name>A0A928UTE9_9SPHI</name>
<gene>
    <name evidence="3" type="ORF">C4F49_02360</name>
</gene>
<dbReference type="PROSITE" id="PS51257">
    <property type="entry name" value="PROKAR_LIPOPROTEIN"/>
    <property type="match status" value="1"/>
</dbReference>
<evidence type="ECO:0000313" key="4">
    <source>
        <dbReference type="Proteomes" id="UP000616201"/>
    </source>
</evidence>